<evidence type="ECO:0000256" key="3">
    <source>
        <dbReference type="ARBA" id="ARBA00022676"/>
    </source>
</evidence>
<name>A0AAW6TBL3_9MICO</name>
<keyword evidence="3" id="KW-0328">Glycosyltransferase</keyword>
<dbReference type="InterPro" id="IPR029044">
    <property type="entry name" value="Nucleotide-diphossugar_trans"/>
</dbReference>
<comment type="pathway">
    <text evidence="1">Cell wall biogenesis; cell wall polysaccharide biosynthesis.</text>
</comment>
<keyword evidence="4" id="KW-0808">Transferase</keyword>
<comment type="caution">
    <text evidence="5">The sequence shown here is derived from an EMBL/GenBank/DDBJ whole genome shotgun (WGS) entry which is preliminary data.</text>
</comment>
<organism evidence="5 6">
    <name type="scientific">Ruicaihuangia caeni</name>
    <dbReference type="NCBI Taxonomy" id="3042517"/>
    <lineage>
        <taxon>Bacteria</taxon>
        <taxon>Bacillati</taxon>
        <taxon>Actinomycetota</taxon>
        <taxon>Actinomycetes</taxon>
        <taxon>Micrococcales</taxon>
        <taxon>Microbacteriaceae</taxon>
        <taxon>Ruicaihuangia</taxon>
    </lineage>
</organism>
<evidence type="ECO:0008006" key="7">
    <source>
        <dbReference type="Google" id="ProtNLM"/>
    </source>
</evidence>
<dbReference type="EMBL" id="JASATX010000004">
    <property type="protein sequence ID" value="MDI2099400.1"/>
    <property type="molecule type" value="Genomic_DNA"/>
</dbReference>
<sequence>MTVTDSTGPAVQPRSLVIQQVLYRNDADGLIRAAEALANSVKWAREDGVIGDWTLALGDCSPQPALTGSEVDGIRSHVEQAGGTLTVEFFDENLGHGGGHNRLAKSTTGDLLLVLNPDSMLGADSVGALARTVAGDIALADGRQIPFEHPKEYDPRSFDTSWASGACSMLQRQAFDQVGGFDHETFFMYCDDVDLSWRLRLAGHRVVHEPAARVFHDKRLSTAGDMQASDTERYYSAEAAVLLPFKYSRPDIARSILKQFEAEGSDVARRVVAEVARREREGTMPAPLDAEHRIATFVDGNYSPNRF</sequence>
<dbReference type="PANTHER" id="PTHR43179:SF12">
    <property type="entry name" value="GALACTOFURANOSYLTRANSFERASE GLFT2"/>
    <property type="match status" value="1"/>
</dbReference>
<dbReference type="Proteomes" id="UP001321506">
    <property type="component" value="Unassembled WGS sequence"/>
</dbReference>
<dbReference type="GO" id="GO:0016757">
    <property type="term" value="F:glycosyltransferase activity"/>
    <property type="evidence" value="ECO:0007669"/>
    <property type="project" value="UniProtKB-KW"/>
</dbReference>
<comment type="similarity">
    <text evidence="2">Belongs to the glycosyltransferase 2 family.</text>
</comment>
<proteinExistence type="inferred from homology"/>
<dbReference type="RefSeq" id="WP_281489184.1">
    <property type="nucleotide sequence ID" value="NZ_JASATX010000004.1"/>
</dbReference>
<evidence type="ECO:0000256" key="1">
    <source>
        <dbReference type="ARBA" id="ARBA00004776"/>
    </source>
</evidence>
<gene>
    <name evidence="5" type="ORF">QF206_10540</name>
</gene>
<dbReference type="Gene3D" id="3.90.550.10">
    <property type="entry name" value="Spore Coat Polysaccharide Biosynthesis Protein SpsA, Chain A"/>
    <property type="match status" value="1"/>
</dbReference>
<dbReference type="AlphaFoldDB" id="A0AAW6TBL3"/>
<evidence type="ECO:0000256" key="2">
    <source>
        <dbReference type="ARBA" id="ARBA00006739"/>
    </source>
</evidence>
<dbReference type="PANTHER" id="PTHR43179">
    <property type="entry name" value="RHAMNOSYLTRANSFERASE WBBL"/>
    <property type="match status" value="1"/>
</dbReference>
<reference evidence="5 6" key="1">
    <citation type="submission" date="2023-04" db="EMBL/GenBank/DDBJ databases">
        <title>Klugiella caeni sp. nov. isolated from the sludge of biochemical tank.</title>
        <authorList>
            <person name="Geng K."/>
        </authorList>
    </citation>
    <scope>NUCLEOTIDE SEQUENCE [LARGE SCALE GENOMIC DNA]</scope>
    <source>
        <strain evidence="5 6">YN-L-19</strain>
    </source>
</reference>
<evidence type="ECO:0000313" key="5">
    <source>
        <dbReference type="EMBL" id="MDI2099400.1"/>
    </source>
</evidence>
<dbReference type="SUPFAM" id="SSF53448">
    <property type="entry name" value="Nucleotide-diphospho-sugar transferases"/>
    <property type="match status" value="1"/>
</dbReference>
<evidence type="ECO:0000256" key="4">
    <source>
        <dbReference type="ARBA" id="ARBA00022679"/>
    </source>
</evidence>
<protein>
    <recommendedName>
        <fullName evidence="7">Glycosyltransferase family 2 protein</fullName>
    </recommendedName>
</protein>
<evidence type="ECO:0000313" key="6">
    <source>
        <dbReference type="Proteomes" id="UP001321506"/>
    </source>
</evidence>
<keyword evidence="6" id="KW-1185">Reference proteome</keyword>
<accession>A0AAW6TBL3</accession>